<protein>
    <recommendedName>
        <fullName evidence="3">Capsule assembly Wzi family protein</fullName>
    </recommendedName>
</protein>
<evidence type="ECO:0000313" key="2">
    <source>
        <dbReference type="Proteomes" id="UP000441754"/>
    </source>
</evidence>
<evidence type="ECO:0008006" key="3">
    <source>
        <dbReference type="Google" id="ProtNLM"/>
    </source>
</evidence>
<name>A0A7K0EG88_9BACT</name>
<dbReference type="AlphaFoldDB" id="A0A7K0EG88"/>
<dbReference type="EMBL" id="WJXZ01000002">
    <property type="protein sequence ID" value="MRS60844.1"/>
    <property type="molecule type" value="Genomic_DNA"/>
</dbReference>
<dbReference type="OrthoDB" id="596512at2"/>
<accession>A0A7K0EG88</accession>
<sequence length="508" mass="56390">MILAGLDPNLLIDPIPMRLFFNSVCLCLLSWTVYAQQPLSTVQFSTEISGMASSARRTPFWLRANQFGTVPLIAPAGMIRLGSSGIFRRDSLGKGWFLGYGAEAVAIAGPNNRVILPEAYARIGYRSIELVVGRRKEVLGLVDTTLSSGSYSWSGNALPITKIQLGTNGFVPLKFTKGLISINAFFAHGWFPNTDSIQNSYLHQKALYGRIGKPHWKVKFYGGILHNAQWGGKSDYLAPIQAVNGKMPSSFKSYLSVVTSQQPANTSDYAFPDAVNRIGNHLGNMDIGAEITIKNYTVLGYYQHPFEDKSGIALVNLPDGLYGIRLQNKANTEDRFLKLKTITVEYLTTRDQSGATVKINSPKYEGMDDYFNNIQYIDGWAVNERIIGTPFITRYKDTKPEWDTHLTPSKKNQGSMINNSLVSLYHFAFLGALRSGATIEARLSISKNYGTHWKRFPEDVTQTSSLVRFNLPVNWLGGSIIGLNLAMDQGSLYDNAVGGMISFKKVWR</sequence>
<evidence type="ECO:0000313" key="1">
    <source>
        <dbReference type="EMBL" id="MRS60844.1"/>
    </source>
</evidence>
<proteinExistence type="predicted"/>
<dbReference type="Proteomes" id="UP000441754">
    <property type="component" value="Unassembled WGS sequence"/>
</dbReference>
<keyword evidence="2" id="KW-1185">Reference proteome</keyword>
<dbReference type="Gene3D" id="2.40.160.130">
    <property type="entry name" value="Capsule assembly protein Wzi"/>
    <property type="match status" value="1"/>
</dbReference>
<gene>
    <name evidence="1" type="ORF">GJJ30_06020</name>
</gene>
<dbReference type="InterPro" id="IPR038636">
    <property type="entry name" value="Wzi_sf"/>
</dbReference>
<reference evidence="1 2" key="1">
    <citation type="journal article" date="2018" name="Antonie Van Leeuwenhoek">
        <title>Larkinella terrae sp. nov., isolated from soil on Jeju Island, South Korea.</title>
        <authorList>
            <person name="Ten L.N."/>
            <person name="Jeon J."/>
            <person name="Park S.J."/>
            <person name="Park S."/>
            <person name="Lee S.Y."/>
            <person name="Kim M.K."/>
            <person name="Jung H.Y."/>
        </authorList>
    </citation>
    <scope>NUCLEOTIDE SEQUENCE [LARGE SCALE GENOMIC DNA]</scope>
    <source>
        <strain evidence="1 2">KCTC 52001</strain>
    </source>
</reference>
<comment type="caution">
    <text evidence="1">The sequence shown here is derived from an EMBL/GenBank/DDBJ whole genome shotgun (WGS) entry which is preliminary data.</text>
</comment>
<organism evidence="1 2">
    <name type="scientific">Larkinella terrae</name>
    <dbReference type="NCBI Taxonomy" id="2025311"/>
    <lineage>
        <taxon>Bacteria</taxon>
        <taxon>Pseudomonadati</taxon>
        <taxon>Bacteroidota</taxon>
        <taxon>Cytophagia</taxon>
        <taxon>Cytophagales</taxon>
        <taxon>Spirosomataceae</taxon>
        <taxon>Larkinella</taxon>
    </lineage>
</organism>